<evidence type="ECO:0000313" key="8">
    <source>
        <dbReference type="Proteomes" id="UP000269097"/>
    </source>
</evidence>
<reference evidence="7 8" key="1">
    <citation type="submission" date="2018-10" db="EMBL/GenBank/DDBJ databases">
        <title>Genome Sequence of Cohnella sp.</title>
        <authorList>
            <person name="Srinivasan S."/>
            <person name="Kim M.K."/>
        </authorList>
    </citation>
    <scope>NUCLEOTIDE SEQUENCE [LARGE SCALE GENOMIC DNA]</scope>
    <source>
        <strain evidence="7 8">18JY8-7</strain>
    </source>
</reference>
<dbReference type="SUPFAM" id="SSF52172">
    <property type="entry name" value="CheY-like"/>
    <property type="match status" value="1"/>
</dbReference>
<gene>
    <name evidence="7" type="ORF">EAV92_02755</name>
</gene>
<dbReference type="InterPro" id="IPR018060">
    <property type="entry name" value="HTH_AraC"/>
</dbReference>
<evidence type="ECO:0000259" key="5">
    <source>
        <dbReference type="PROSITE" id="PS01124"/>
    </source>
</evidence>
<organism evidence="7 8">
    <name type="scientific">Cohnella candidum</name>
    <dbReference type="NCBI Taxonomy" id="2674991"/>
    <lineage>
        <taxon>Bacteria</taxon>
        <taxon>Bacillati</taxon>
        <taxon>Bacillota</taxon>
        <taxon>Bacilli</taxon>
        <taxon>Bacillales</taxon>
        <taxon>Paenibacillaceae</taxon>
        <taxon>Cohnella</taxon>
    </lineage>
</organism>
<dbReference type="RefSeq" id="WP_123039658.1">
    <property type="nucleotide sequence ID" value="NZ_CP033433.1"/>
</dbReference>
<dbReference type="GO" id="GO:0000160">
    <property type="term" value="P:phosphorelay signal transduction system"/>
    <property type="evidence" value="ECO:0007669"/>
    <property type="project" value="InterPro"/>
</dbReference>
<accession>A0A3G3JTP5</accession>
<dbReference type="InterPro" id="IPR001789">
    <property type="entry name" value="Sig_transdc_resp-reg_receiver"/>
</dbReference>
<dbReference type="InterPro" id="IPR009057">
    <property type="entry name" value="Homeodomain-like_sf"/>
</dbReference>
<name>A0A3G3JTP5_9BACL</name>
<dbReference type="Gene3D" id="3.40.50.2300">
    <property type="match status" value="1"/>
</dbReference>
<evidence type="ECO:0000256" key="3">
    <source>
        <dbReference type="ARBA" id="ARBA00023163"/>
    </source>
</evidence>
<dbReference type="Gene3D" id="1.10.10.60">
    <property type="entry name" value="Homeodomain-like"/>
    <property type="match status" value="2"/>
</dbReference>
<keyword evidence="3" id="KW-0804">Transcription</keyword>
<feature type="modified residue" description="4-aspartylphosphate" evidence="4">
    <location>
        <position position="54"/>
    </location>
</feature>
<dbReference type="PROSITE" id="PS50110">
    <property type="entry name" value="RESPONSE_REGULATORY"/>
    <property type="match status" value="1"/>
</dbReference>
<keyword evidence="1" id="KW-0805">Transcription regulation</keyword>
<dbReference type="InterPro" id="IPR011006">
    <property type="entry name" value="CheY-like_superfamily"/>
</dbReference>
<dbReference type="EMBL" id="CP033433">
    <property type="protein sequence ID" value="AYQ71595.1"/>
    <property type="molecule type" value="Genomic_DNA"/>
</dbReference>
<dbReference type="SMART" id="SM00342">
    <property type="entry name" value="HTH_ARAC"/>
    <property type="match status" value="1"/>
</dbReference>
<keyword evidence="4" id="KW-0597">Phosphoprotein</keyword>
<dbReference type="PRINTS" id="PR00032">
    <property type="entry name" value="HTHARAC"/>
</dbReference>
<dbReference type="GO" id="GO:0003700">
    <property type="term" value="F:DNA-binding transcription factor activity"/>
    <property type="evidence" value="ECO:0007669"/>
    <property type="project" value="InterPro"/>
</dbReference>
<protein>
    <submittedName>
        <fullName evidence="7">Response regulator</fullName>
    </submittedName>
</protein>
<dbReference type="Pfam" id="PF00072">
    <property type="entry name" value="Response_reg"/>
    <property type="match status" value="1"/>
</dbReference>
<dbReference type="SUPFAM" id="SSF46689">
    <property type="entry name" value="Homeodomain-like"/>
    <property type="match status" value="2"/>
</dbReference>
<evidence type="ECO:0000256" key="1">
    <source>
        <dbReference type="ARBA" id="ARBA00023015"/>
    </source>
</evidence>
<dbReference type="Pfam" id="PF12833">
    <property type="entry name" value="HTH_18"/>
    <property type="match status" value="1"/>
</dbReference>
<dbReference type="KEGG" id="coh:EAV92_02755"/>
<dbReference type="PANTHER" id="PTHR43280:SF28">
    <property type="entry name" value="HTH-TYPE TRANSCRIPTIONAL ACTIVATOR RHAS"/>
    <property type="match status" value="1"/>
</dbReference>
<dbReference type="InterPro" id="IPR018062">
    <property type="entry name" value="HTH_AraC-typ_CS"/>
</dbReference>
<evidence type="ECO:0000256" key="2">
    <source>
        <dbReference type="ARBA" id="ARBA00023125"/>
    </source>
</evidence>
<dbReference type="GO" id="GO:0043565">
    <property type="term" value="F:sequence-specific DNA binding"/>
    <property type="evidence" value="ECO:0007669"/>
    <property type="project" value="InterPro"/>
</dbReference>
<proteinExistence type="predicted"/>
<dbReference type="Proteomes" id="UP000269097">
    <property type="component" value="Chromosome"/>
</dbReference>
<keyword evidence="2" id="KW-0238">DNA-binding</keyword>
<evidence type="ECO:0000256" key="4">
    <source>
        <dbReference type="PROSITE-ProRule" id="PRU00169"/>
    </source>
</evidence>
<feature type="domain" description="HTH araC/xylS-type" evidence="5">
    <location>
        <begin position="410"/>
        <end position="508"/>
    </location>
</feature>
<evidence type="ECO:0000313" key="7">
    <source>
        <dbReference type="EMBL" id="AYQ71595.1"/>
    </source>
</evidence>
<dbReference type="AlphaFoldDB" id="A0A3G3JTP5"/>
<evidence type="ECO:0000259" key="6">
    <source>
        <dbReference type="PROSITE" id="PS50110"/>
    </source>
</evidence>
<dbReference type="PANTHER" id="PTHR43280">
    <property type="entry name" value="ARAC-FAMILY TRANSCRIPTIONAL REGULATOR"/>
    <property type="match status" value="1"/>
</dbReference>
<feature type="domain" description="Response regulatory" evidence="6">
    <location>
        <begin position="3"/>
        <end position="119"/>
    </location>
</feature>
<dbReference type="SMART" id="SM00448">
    <property type="entry name" value="REC"/>
    <property type="match status" value="1"/>
</dbReference>
<sequence>MATLLLVDDEPRQVRSLAAIIGRQRPAYRVLEATDAESAWDIIEAEHVDAVLTDIRMPEVDGLTLIERIVRRKPHIKTVLISGYGQFDYAKQAIEHRVVEYLVKPIGLPEIDRMLVKLDELFTAETSLKQSFSVYAEHLWNSLISGSLNDSQRQELESRIPTAGAGIAMVFDPGVGSPEESTQRKMNELLSAMGPSAIFRDTASGSLVSFAWLDRPLAARPSETVSKVVRLFEKLRADGMEDAALGVSTIRADLSRNLKAAYDEAVLALRHRFYAHGEPILWATDVRPFTGTVKPASQELAEPLTLAVKAGDRKRAMELIRSFFQAGETPPYPDPERLKEELNLILWQLTEGLRHRVPPETKELSFAENKSLLAACGDYQELRYRFKKLVDGWLELAGKAHQDKNGILVLQCQAYLQQHYKEEISLESVAAMFHFNPSYFSNLFKSKAGVNFSEYLIDLRIREAKAILDNGEHKIADVSAMVGFRDAAYFNKMFKRKTGISPNAYRQMNGRK</sequence>
<dbReference type="PROSITE" id="PS00041">
    <property type="entry name" value="HTH_ARAC_FAMILY_1"/>
    <property type="match status" value="1"/>
</dbReference>
<dbReference type="CDD" id="cd17536">
    <property type="entry name" value="REC_YesN-like"/>
    <property type="match status" value="1"/>
</dbReference>
<keyword evidence="8" id="KW-1185">Reference proteome</keyword>
<dbReference type="InterPro" id="IPR020449">
    <property type="entry name" value="Tscrpt_reg_AraC-type_HTH"/>
</dbReference>
<dbReference type="PROSITE" id="PS01124">
    <property type="entry name" value="HTH_ARAC_FAMILY_2"/>
    <property type="match status" value="1"/>
</dbReference>